<dbReference type="PANTHER" id="PTHR12983">
    <property type="entry name" value="RING FINGER 10 FAMILY MEMBER"/>
    <property type="match status" value="1"/>
</dbReference>
<feature type="compositionally biased region" description="Low complexity" evidence="18">
    <location>
        <begin position="377"/>
        <end position="389"/>
    </location>
</feature>
<evidence type="ECO:0000256" key="14">
    <source>
        <dbReference type="ARBA" id="ARBA00035131"/>
    </source>
</evidence>
<dbReference type="PANTHER" id="PTHR12983:SF9">
    <property type="entry name" value="E3 UBIQUITIN-PROTEIN LIGASE RNF10"/>
    <property type="match status" value="1"/>
</dbReference>
<evidence type="ECO:0000313" key="21">
    <source>
        <dbReference type="Proteomes" id="UP000828390"/>
    </source>
</evidence>
<protein>
    <recommendedName>
        <fullName evidence="14">E3 ubiquitin-protein ligase RNF10</fullName>
        <ecNumber evidence="6">2.3.2.27</ecNumber>
    </recommendedName>
    <alternativeName>
        <fullName evidence="15">RING finger protein 10</fullName>
    </alternativeName>
</protein>
<comment type="caution">
    <text evidence="20">The sequence shown here is derived from an EMBL/GenBank/DDBJ whole genome shotgun (WGS) entry which is preliminary data.</text>
</comment>
<dbReference type="PROSITE" id="PS00518">
    <property type="entry name" value="ZF_RING_1"/>
    <property type="match status" value="1"/>
</dbReference>
<dbReference type="EMBL" id="JAIWYP010000001">
    <property type="protein sequence ID" value="KAH3876960.1"/>
    <property type="molecule type" value="Genomic_DNA"/>
</dbReference>
<dbReference type="FunFam" id="3.30.40.10:FF:000112">
    <property type="entry name" value="RING finger protein 10"/>
    <property type="match status" value="1"/>
</dbReference>
<dbReference type="InterPro" id="IPR027370">
    <property type="entry name" value="Znf-RING_euk"/>
</dbReference>
<feature type="compositionally biased region" description="Basic and acidic residues" evidence="18">
    <location>
        <begin position="65"/>
        <end position="74"/>
    </location>
</feature>
<evidence type="ECO:0000259" key="19">
    <source>
        <dbReference type="PROSITE" id="PS50089"/>
    </source>
</evidence>
<evidence type="ECO:0000256" key="16">
    <source>
        <dbReference type="PROSITE-ProRule" id="PRU00175"/>
    </source>
</evidence>
<dbReference type="SUPFAM" id="SSF57850">
    <property type="entry name" value="RING/U-box"/>
    <property type="match status" value="1"/>
</dbReference>
<comment type="subcellular location">
    <subcellularLocation>
        <location evidence="3">Cytoplasm</location>
    </subcellularLocation>
    <subcellularLocation>
        <location evidence="2">Nucleus</location>
    </subcellularLocation>
</comment>
<evidence type="ECO:0000256" key="11">
    <source>
        <dbReference type="ARBA" id="ARBA00022786"/>
    </source>
</evidence>
<evidence type="ECO:0000256" key="4">
    <source>
        <dbReference type="ARBA" id="ARBA00004906"/>
    </source>
</evidence>
<dbReference type="InterPro" id="IPR039739">
    <property type="entry name" value="MAG2/RNF10"/>
</dbReference>
<dbReference type="Gene3D" id="3.30.40.10">
    <property type="entry name" value="Zinc/RING finger domain, C3HC4 (zinc finger)"/>
    <property type="match status" value="1"/>
</dbReference>
<dbReference type="SMART" id="SM00184">
    <property type="entry name" value="RING"/>
    <property type="match status" value="1"/>
</dbReference>
<sequence length="798" mass="88320">MSEEERMEKRGNPRQSLLVKQNGSESKKDIANKVQGRNRKNGNSAGGNFSYNEGPARKPTPQKAGYDKRPRPRGEYSAGTRGHLEELDLGAEYGAAIHTGSKKGNLNHLLNFTYGHDTPSNAQSGYSQRRMGCSGRNRGSYQRSTKVYYNKEQFLQANCQFVVKEQGDYSVNLMNPDSLVSWEAVEQVRVISSEDPCCPICLQHPTAAKMTRCGHIYCWSCILHYLALGEKTWRKCPICYEAVHGDDLKSVSSRKVSEYKIGDVITLTLMKKEKGSIYAVPANCWKKQVGKCHNIQEPAVMTQHCKLLTASTDQVLELLAAERQELHMQMAEAESSEEPFIKGAQDQLKSRELRLQGLQEVEHALPTPASVPERSPVVDPEPTTVPTVKPLPATRKMKQYKSAFSDEEEEGVNDVKVEDETAIATGADHTLTSITSEDSNAVAPERQGRPVSVESDVTESEVEAITSSTDAPGSPTGPDQQAFEMMANFMPVEEAAEHLELPTQSTQKQRYRSGEQAFYFYQAEDGQHIYLHSLNARCLVREYGSLEHCPQTISGKIVEKESVFVTDELRKRLRYLSHLPLTCGFEVAELALAPPIVSKETLKSFQEEIEKRRLTRQRRAREDRKRSKFIEEQERKKLGLCIGTIVRSQFHTQTTVQEGRSDTSSPFLDTPASSPSVGSVEEFPAGMSPGDDGQTAAVSFAQMLKSGAKSATSWPKVRVGAEKSPAFLKSKSQGSDDSDNEDKVPVPEFSSSFGSALEAAFQTISSKKESGEKPGGSGGSGKKKKKQMVLFSTSMARK</sequence>
<evidence type="ECO:0000256" key="8">
    <source>
        <dbReference type="ARBA" id="ARBA00022679"/>
    </source>
</evidence>
<feature type="compositionally biased region" description="Polar residues" evidence="18">
    <location>
        <begin position="41"/>
        <end position="51"/>
    </location>
</feature>
<evidence type="ECO:0000256" key="1">
    <source>
        <dbReference type="ARBA" id="ARBA00000900"/>
    </source>
</evidence>
<dbReference type="GO" id="GO:0061630">
    <property type="term" value="F:ubiquitin protein ligase activity"/>
    <property type="evidence" value="ECO:0007669"/>
    <property type="project" value="UniProtKB-EC"/>
</dbReference>
<dbReference type="Proteomes" id="UP000828390">
    <property type="component" value="Unassembled WGS sequence"/>
</dbReference>
<comment type="pathway">
    <text evidence="4">Protein modification; protein ubiquitination.</text>
</comment>
<reference evidence="20" key="2">
    <citation type="submission" date="2020-11" db="EMBL/GenBank/DDBJ databases">
        <authorList>
            <person name="McCartney M.A."/>
            <person name="Auch B."/>
            <person name="Kono T."/>
            <person name="Mallez S."/>
            <person name="Becker A."/>
            <person name="Gohl D.M."/>
            <person name="Silverstein K.A.T."/>
            <person name="Koren S."/>
            <person name="Bechman K.B."/>
            <person name="Herman A."/>
            <person name="Abrahante J.E."/>
            <person name="Garbe J."/>
        </authorList>
    </citation>
    <scope>NUCLEOTIDE SEQUENCE</scope>
    <source>
        <strain evidence="20">Duluth1</strain>
        <tissue evidence="20">Whole animal</tissue>
    </source>
</reference>
<evidence type="ECO:0000256" key="12">
    <source>
        <dbReference type="ARBA" id="ARBA00022833"/>
    </source>
</evidence>
<keyword evidence="7" id="KW-0963">Cytoplasm</keyword>
<keyword evidence="9" id="KW-0479">Metal-binding</keyword>
<feature type="compositionally biased region" description="Polar residues" evidence="18">
    <location>
        <begin position="652"/>
        <end position="677"/>
    </location>
</feature>
<keyword evidence="8" id="KW-0808">Transferase</keyword>
<dbReference type="GO" id="GO:0045944">
    <property type="term" value="P:positive regulation of transcription by RNA polymerase II"/>
    <property type="evidence" value="ECO:0007669"/>
    <property type="project" value="TreeGrafter"/>
</dbReference>
<keyword evidence="10 16" id="KW-0863">Zinc-finger</keyword>
<feature type="region of interest" description="Disordered" evidence="18">
    <location>
        <begin position="119"/>
        <end position="138"/>
    </location>
</feature>
<feature type="compositionally biased region" description="Polar residues" evidence="18">
    <location>
        <begin position="13"/>
        <end position="24"/>
    </location>
</feature>
<evidence type="ECO:0000256" key="13">
    <source>
        <dbReference type="ARBA" id="ARBA00023242"/>
    </source>
</evidence>
<feature type="domain" description="RING-type" evidence="19">
    <location>
        <begin position="198"/>
        <end position="239"/>
    </location>
</feature>
<evidence type="ECO:0000256" key="2">
    <source>
        <dbReference type="ARBA" id="ARBA00004123"/>
    </source>
</evidence>
<evidence type="ECO:0000256" key="5">
    <source>
        <dbReference type="ARBA" id="ARBA00008117"/>
    </source>
</evidence>
<feature type="region of interest" description="Disordered" evidence="18">
    <location>
        <begin position="367"/>
        <end position="389"/>
    </location>
</feature>
<dbReference type="EC" id="2.3.2.27" evidence="6"/>
<feature type="region of interest" description="Disordered" evidence="18">
    <location>
        <begin position="426"/>
        <end position="478"/>
    </location>
</feature>
<evidence type="ECO:0000256" key="3">
    <source>
        <dbReference type="ARBA" id="ARBA00004496"/>
    </source>
</evidence>
<feature type="region of interest" description="Disordered" evidence="18">
    <location>
        <begin position="711"/>
        <end position="798"/>
    </location>
</feature>
<dbReference type="InterPro" id="IPR001841">
    <property type="entry name" value="Znf_RING"/>
</dbReference>
<dbReference type="OrthoDB" id="302966at2759"/>
<evidence type="ECO:0000313" key="20">
    <source>
        <dbReference type="EMBL" id="KAH3876960.1"/>
    </source>
</evidence>
<dbReference type="GO" id="GO:0000976">
    <property type="term" value="F:transcription cis-regulatory region binding"/>
    <property type="evidence" value="ECO:0007669"/>
    <property type="project" value="TreeGrafter"/>
</dbReference>
<accession>A0A9D4RSD2</accession>
<keyword evidence="21" id="KW-1185">Reference proteome</keyword>
<name>A0A9D4RSD2_DREPO</name>
<evidence type="ECO:0000256" key="9">
    <source>
        <dbReference type="ARBA" id="ARBA00022723"/>
    </source>
</evidence>
<keyword evidence="12" id="KW-0862">Zinc</keyword>
<evidence type="ECO:0000256" key="7">
    <source>
        <dbReference type="ARBA" id="ARBA00022490"/>
    </source>
</evidence>
<dbReference type="GO" id="GO:0008270">
    <property type="term" value="F:zinc ion binding"/>
    <property type="evidence" value="ECO:0007669"/>
    <property type="project" value="UniProtKB-KW"/>
</dbReference>
<gene>
    <name evidence="20" type="ORF">DPMN_000813</name>
</gene>
<dbReference type="CDD" id="cd16536">
    <property type="entry name" value="RING-HC_RNF10"/>
    <property type="match status" value="1"/>
</dbReference>
<comment type="catalytic activity">
    <reaction evidence="1">
        <text>S-ubiquitinyl-[E2 ubiquitin-conjugating enzyme]-L-cysteine + [acceptor protein]-L-lysine = [E2 ubiquitin-conjugating enzyme]-L-cysteine + N(6)-ubiquitinyl-[acceptor protein]-L-lysine.</text>
        <dbReference type="EC" id="2.3.2.27"/>
    </reaction>
</comment>
<dbReference type="Pfam" id="PF13445">
    <property type="entry name" value="zf-RING_UBOX"/>
    <property type="match status" value="1"/>
</dbReference>
<reference evidence="20" key="1">
    <citation type="journal article" date="2019" name="bioRxiv">
        <title>The Genome of the Zebra Mussel, Dreissena polymorpha: A Resource for Invasive Species Research.</title>
        <authorList>
            <person name="McCartney M.A."/>
            <person name="Auch B."/>
            <person name="Kono T."/>
            <person name="Mallez S."/>
            <person name="Zhang Y."/>
            <person name="Obille A."/>
            <person name="Becker A."/>
            <person name="Abrahante J.E."/>
            <person name="Garbe J."/>
            <person name="Badalamenti J.P."/>
            <person name="Herman A."/>
            <person name="Mangelson H."/>
            <person name="Liachko I."/>
            <person name="Sullivan S."/>
            <person name="Sone E.D."/>
            <person name="Koren S."/>
            <person name="Silverstein K.A.T."/>
            <person name="Beckman K.B."/>
            <person name="Gohl D.M."/>
        </authorList>
    </citation>
    <scope>NUCLEOTIDE SEQUENCE</scope>
    <source>
        <strain evidence="20">Duluth1</strain>
        <tissue evidence="20">Whole animal</tissue>
    </source>
</reference>
<keyword evidence="13" id="KW-0539">Nucleus</keyword>
<dbReference type="InterPro" id="IPR013083">
    <property type="entry name" value="Znf_RING/FYVE/PHD"/>
</dbReference>
<dbReference type="GO" id="GO:0005737">
    <property type="term" value="C:cytoplasm"/>
    <property type="evidence" value="ECO:0007669"/>
    <property type="project" value="UniProtKB-SubCell"/>
</dbReference>
<dbReference type="GO" id="GO:0005634">
    <property type="term" value="C:nucleus"/>
    <property type="evidence" value="ECO:0007669"/>
    <property type="project" value="UniProtKB-SubCell"/>
</dbReference>
<feature type="compositionally biased region" description="Polar residues" evidence="18">
    <location>
        <begin position="430"/>
        <end position="439"/>
    </location>
</feature>
<keyword evidence="11" id="KW-0833">Ubl conjugation pathway</keyword>
<feature type="region of interest" description="Disordered" evidence="18">
    <location>
        <begin position="1"/>
        <end position="83"/>
    </location>
</feature>
<evidence type="ECO:0000256" key="15">
    <source>
        <dbReference type="ARBA" id="ARBA00035390"/>
    </source>
</evidence>
<proteinExistence type="inferred from homology"/>
<organism evidence="20 21">
    <name type="scientific">Dreissena polymorpha</name>
    <name type="common">Zebra mussel</name>
    <name type="synonym">Mytilus polymorpha</name>
    <dbReference type="NCBI Taxonomy" id="45954"/>
    <lineage>
        <taxon>Eukaryota</taxon>
        <taxon>Metazoa</taxon>
        <taxon>Spiralia</taxon>
        <taxon>Lophotrochozoa</taxon>
        <taxon>Mollusca</taxon>
        <taxon>Bivalvia</taxon>
        <taxon>Autobranchia</taxon>
        <taxon>Heteroconchia</taxon>
        <taxon>Euheterodonta</taxon>
        <taxon>Imparidentia</taxon>
        <taxon>Neoheterodontei</taxon>
        <taxon>Myida</taxon>
        <taxon>Dreissenoidea</taxon>
        <taxon>Dreissenidae</taxon>
        <taxon>Dreissena</taxon>
    </lineage>
</organism>
<feature type="coiled-coil region" evidence="17">
    <location>
        <begin position="316"/>
        <end position="361"/>
    </location>
</feature>
<evidence type="ECO:0000256" key="18">
    <source>
        <dbReference type="SAM" id="MobiDB-lite"/>
    </source>
</evidence>
<evidence type="ECO:0000256" key="6">
    <source>
        <dbReference type="ARBA" id="ARBA00012483"/>
    </source>
</evidence>
<evidence type="ECO:0000256" key="17">
    <source>
        <dbReference type="SAM" id="Coils"/>
    </source>
</evidence>
<keyword evidence="17" id="KW-0175">Coiled coil</keyword>
<dbReference type="PROSITE" id="PS50089">
    <property type="entry name" value="ZF_RING_2"/>
    <property type="match status" value="1"/>
</dbReference>
<feature type="compositionally biased region" description="Basic and acidic residues" evidence="18">
    <location>
        <begin position="1"/>
        <end position="11"/>
    </location>
</feature>
<feature type="region of interest" description="Disordered" evidence="18">
    <location>
        <begin position="652"/>
        <end position="694"/>
    </location>
</feature>
<dbReference type="AlphaFoldDB" id="A0A9D4RSD2"/>
<comment type="similarity">
    <text evidence="5">Belongs to the RNF10 family.</text>
</comment>
<dbReference type="InterPro" id="IPR017907">
    <property type="entry name" value="Znf_RING_CS"/>
</dbReference>
<evidence type="ECO:0000256" key="10">
    <source>
        <dbReference type="ARBA" id="ARBA00022771"/>
    </source>
</evidence>